<dbReference type="Proteomes" id="UP000038802">
    <property type="component" value="Unassembled WGS sequence"/>
</dbReference>
<name>A0A0U0QKT2_MYCTX</name>
<protein>
    <submittedName>
        <fullName evidence="2">Uncharacterized protein</fullName>
    </submittedName>
</protein>
<sequence>MLDVGEPVLDRVVAPVFLRLPVRVVPLPFGREVPPAMSRGGTTSLEQARTSATVEYPSRQSHIAGAPNGITFADQHGNQHEQPEHHERYPQQRLRDAWHDDLLSSVPIPARPHRWPARPGQSAQGNYTPVIHLSQAPHATRVAPVTVWLRFRVRASWHARHGPASRPPTRKPLRR</sequence>
<evidence type="ECO:0000313" key="3">
    <source>
        <dbReference type="Proteomes" id="UP000038802"/>
    </source>
</evidence>
<feature type="region of interest" description="Disordered" evidence="1">
    <location>
        <begin position="66"/>
        <end position="90"/>
    </location>
</feature>
<evidence type="ECO:0000313" key="2">
    <source>
        <dbReference type="EMBL" id="COV05966.1"/>
    </source>
</evidence>
<dbReference type="EMBL" id="CSAE01000024">
    <property type="protein sequence ID" value="COV05966.1"/>
    <property type="molecule type" value="Genomic_DNA"/>
</dbReference>
<organism evidence="2 3">
    <name type="scientific">Mycobacterium tuberculosis</name>
    <dbReference type="NCBI Taxonomy" id="1773"/>
    <lineage>
        <taxon>Bacteria</taxon>
        <taxon>Bacillati</taxon>
        <taxon>Actinomycetota</taxon>
        <taxon>Actinomycetes</taxon>
        <taxon>Mycobacteriales</taxon>
        <taxon>Mycobacteriaceae</taxon>
        <taxon>Mycobacterium</taxon>
        <taxon>Mycobacterium tuberculosis complex</taxon>
    </lineage>
</organism>
<proteinExistence type="predicted"/>
<reference evidence="3" key="1">
    <citation type="submission" date="2015-03" db="EMBL/GenBank/DDBJ databases">
        <authorList>
            <consortium name="Pathogen Informatics"/>
        </authorList>
    </citation>
    <scope>NUCLEOTIDE SEQUENCE [LARGE SCALE GENOMIC DNA]</scope>
    <source>
        <strain evidence="3">K00500041</strain>
    </source>
</reference>
<gene>
    <name evidence="2" type="ORF">ERS007703_00411</name>
</gene>
<feature type="compositionally biased region" description="Basic and acidic residues" evidence="1">
    <location>
        <begin position="77"/>
        <end position="90"/>
    </location>
</feature>
<evidence type="ECO:0000256" key="1">
    <source>
        <dbReference type="SAM" id="MobiDB-lite"/>
    </source>
</evidence>
<dbReference type="AlphaFoldDB" id="A0A0U0QKT2"/>
<accession>A0A0U0QKT2</accession>